<keyword evidence="3" id="KW-1185">Reference proteome</keyword>
<dbReference type="EMBL" id="LWCA01001108">
    <property type="protein sequence ID" value="OAF65892.1"/>
    <property type="molecule type" value="Genomic_DNA"/>
</dbReference>
<dbReference type="AlphaFoldDB" id="A0A177AWK9"/>
<dbReference type="InterPro" id="IPR004854">
    <property type="entry name" value="Ufd1-like"/>
</dbReference>
<accession>A0A177AWK9</accession>
<dbReference type="InterPro" id="IPR055418">
    <property type="entry name" value="UFD1_N2"/>
</dbReference>
<protein>
    <recommendedName>
        <fullName evidence="1">Ubiquitin fusion degradation protein UFD1 N-terminal subdomain 2 domain-containing protein</fullName>
    </recommendedName>
</protein>
<dbReference type="PANTHER" id="PTHR12555:SF13">
    <property type="entry name" value="UBIQUITIN RECOGNITION FACTOR IN ER-ASSOCIATED DEGRADATION PROTEIN 1"/>
    <property type="match status" value="1"/>
</dbReference>
<dbReference type="Proteomes" id="UP000078046">
    <property type="component" value="Unassembled WGS sequence"/>
</dbReference>
<dbReference type="GO" id="GO:0031593">
    <property type="term" value="F:polyubiquitin modification-dependent protein binding"/>
    <property type="evidence" value="ECO:0007669"/>
    <property type="project" value="TreeGrafter"/>
</dbReference>
<dbReference type="GO" id="GO:0034098">
    <property type="term" value="C:VCP-NPL4-UFD1 AAA ATPase complex"/>
    <property type="evidence" value="ECO:0007669"/>
    <property type="project" value="TreeGrafter"/>
</dbReference>
<evidence type="ECO:0000259" key="1">
    <source>
        <dbReference type="Pfam" id="PF24842"/>
    </source>
</evidence>
<name>A0A177AWK9_9BILA</name>
<evidence type="ECO:0000313" key="2">
    <source>
        <dbReference type="EMBL" id="OAF65892.1"/>
    </source>
</evidence>
<gene>
    <name evidence="2" type="ORF">A3Q56_06381</name>
</gene>
<dbReference type="Gene3D" id="3.10.330.10">
    <property type="match status" value="1"/>
</dbReference>
<dbReference type="GO" id="GO:0036503">
    <property type="term" value="P:ERAD pathway"/>
    <property type="evidence" value="ECO:0007669"/>
    <property type="project" value="TreeGrafter"/>
</dbReference>
<dbReference type="PANTHER" id="PTHR12555">
    <property type="entry name" value="UBIQUITIN FUSION DEGRADATON PROTEIN 1"/>
    <property type="match status" value="1"/>
</dbReference>
<dbReference type="GO" id="GO:0006511">
    <property type="term" value="P:ubiquitin-dependent protein catabolic process"/>
    <property type="evidence" value="ECO:0007669"/>
    <property type="project" value="InterPro"/>
</dbReference>
<sequence>MMLNLLLEEGSIITVKNASLSTGKSAVFQPQSESFLAISDPVAVFENALRSFSCLTVGDIIVLKYNNQPYEFEVKNTKPEDKICIIECDLNVEFETPLNYNRDEHQFKKYVDEESDDEDINYKNSKTKAFEGEYYSIKSSKSFENTDEMDSDKYKTGPIKNYVCGHLQFRRKRYQNKIPIPDDEITDTILFSGEHNTL</sequence>
<proteinExistence type="predicted"/>
<organism evidence="2 3">
    <name type="scientific">Intoshia linei</name>
    <dbReference type="NCBI Taxonomy" id="1819745"/>
    <lineage>
        <taxon>Eukaryota</taxon>
        <taxon>Metazoa</taxon>
        <taxon>Spiralia</taxon>
        <taxon>Lophotrochozoa</taxon>
        <taxon>Mesozoa</taxon>
        <taxon>Orthonectida</taxon>
        <taxon>Rhopaluridae</taxon>
        <taxon>Intoshia</taxon>
    </lineage>
</organism>
<feature type="domain" description="Ubiquitin fusion degradation protein UFD1 N-terminal subdomain 2" evidence="1">
    <location>
        <begin position="23"/>
        <end position="97"/>
    </location>
</feature>
<dbReference type="OrthoDB" id="422728at2759"/>
<evidence type="ECO:0000313" key="3">
    <source>
        <dbReference type="Proteomes" id="UP000078046"/>
    </source>
</evidence>
<reference evidence="2 3" key="1">
    <citation type="submission" date="2016-04" db="EMBL/GenBank/DDBJ databases">
        <title>The genome of Intoshia linei affirms orthonectids as highly simplified spiralians.</title>
        <authorList>
            <person name="Mikhailov K.V."/>
            <person name="Slusarev G.S."/>
            <person name="Nikitin M.A."/>
            <person name="Logacheva M.D."/>
            <person name="Penin A."/>
            <person name="Aleoshin V."/>
            <person name="Panchin Y.V."/>
        </authorList>
    </citation>
    <scope>NUCLEOTIDE SEQUENCE [LARGE SCALE GENOMIC DNA]</scope>
    <source>
        <strain evidence="2">Intl2013</strain>
        <tissue evidence="2">Whole animal</tissue>
    </source>
</reference>
<comment type="caution">
    <text evidence="2">The sequence shown here is derived from an EMBL/GenBank/DDBJ whole genome shotgun (WGS) entry which is preliminary data.</text>
</comment>
<dbReference type="Pfam" id="PF24842">
    <property type="entry name" value="UFD1_N2"/>
    <property type="match status" value="1"/>
</dbReference>